<proteinExistence type="predicted"/>
<name>A0A6J5YEX0_9ZZZZ</name>
<reference evidence="1" key="1">
    <citation type="submission" date="2020-05" db="EMBL/GenBank/DDBJ databases">
        <authorList>
            <person name="Chiriac C."/>
            <person name="Salcher M."/>
            <person name="Ghai R."/>
            <person name="Kavagutti S V."/>
        </authorList>
    </citation>
    <scope>NUCLEOTIDE SEQUENCE</scope>
</reference>
<dbReference type="GO" id="GO:0003824">
    <property type="term" value="F:catalytic activity"/>
    <property type="evidence" value="ECO:0007669"/>
    <property type="project" value="InterPro"/>
</dbReference>
<dbReference type="InterPro" id="IPR050509">
    <property type="entry name" value="CoA-transferase_III"/>
</dbReference>
<evidence type="ECO:0000313" key="1">
    <source>
        <dbReference type="EMBL" id="CAB4324373.1"/>
    </source>
</evidence>
<protein>
    <submittedName>
        <fullName evidence="1">Unannotated protein</fullName>
    </submittedName>
</protein>
<sequence length="369" mass="37790">MTAVPAAGCRPGGDAGSGWAAAVAFMGAALDHLGREIADAEPLLRERGLVSGSRADVSANGSCRLVRSADGWLAINLPRPDDLELLPAWLGLAAPAPSAPAGPPWVAIASVVAARASAHVVDAAQELGLAVAAVPESAAGHVDAQLIARGTLDASRPFLRTSVGRSGTDRTMSGVRVVDLSSLWAGPLCSRLLSEAGADVTKVESTTRPDGTRLGDPTLFERLHAGKRFAEVPFSPGESGAALRELIAEADVVIEGSRPRALDRLGIDPLALLAECPSKVWLSITAYGRTGPWRNRIGFGDDASAAAGLLDRDSAGELRFVGDAIADPLTGVFGAALITDAVAQGGGVMIDLALREVARSVALGAEVAW</sequence>
<dbReference type="SUPFAM" id="SSF89796">
    <property type="entry name" value="CoA-transferase family III (CaiB/BaiF)"/>
    <property type="match status" value="1"/>
</dbReference>
<dbReference type="InterPro" id="IPR023606">
    <property type="entry name" value="CoA-Trfase_III_dom_1_sf"/>
</dbReference>
<dbReference type="AlphaFoldDB" id="A0A6J5YEX0"/>
<dbReference type="EMBL" id="CAEMXZ010000138">
    <property type="protein sequence ID" value="CAB4324373.1"/>
    <property type="molecule type" value="Genomic_DNA"/>
</dbReference>
<accession>A0A6J5YEX0</accession>
<dbReference type="Pfam" id="PF02515">
    <property type="entry name" value="CoA_transf_3"/>
    <property type="match status" value="1"/>
</dbReference>
<dbReference type="PANTHER" id="PTHR48228:SF4">
    <property type="entry name" value="BLR3030 PROTEIN"/>
    <property type="match status" value="1"/>
</dbReference>
<dbReference type="InterPro" id="IPR003673">
    <property type="entry name" value="CoA-Trfase_fam_III"/>
</dbReference>
<dbReference type="Gene3D" id="3.40.50.10540">
    <property type="entry name" value="Crotonobetainyl-coa:carnitine coa-transferase, domain 1"/>
    <property type="match status" value="1"/>
</dbReference>
<organism evidence="1">
    <name type="scientific">freshwater metagenome</name>
    <dbReference type="NCBI Taxonomy" id="449393"/>
    <lineage>
        <taxon>unclassified sequences</taxon>
        <taxon>metagenomes</taxon>
        <taxon>ecological metagenomes</taxon>
    </lineage>
</organism>
<gene>
    <name evidence="1" type="ORF">UFOPK1392_02142</name>
</gene>
<dbReference type="PANTHER" id="PTHR48228">
    <property type="entry name" value="SUCCINYL-COA--D-CITRAMALATE COA-TRANSFERASE"/>
    <property type="match status" value="1"/>
</dbReference>